<sequence length="163" mass="17337">MTAVGWDEEGDEACSGPCCPPEAPAEKRPRGFLTRMGITLRIARKDPPPRVHPHASGGGVLKAVVKDRGVFTVLFGMYGDDAQAVAEGAPATVDVTPAIALGVRALKVTIALAPTRGEVEQILERDFGPLPFTCPQCSRTSHHPKDKQYGYRGACHAYTGDPS</sequence>
<proteinExistence type="predicted"/>
<reference evidence="1" key="1">
    <citation type="submission" date="2022-10" db="EMBL/GenBank/DDBJ databases">
        <title>The complete genomes of actinobacterial strains from the NBC collection.</title>
        <authorList>
            <person name="Joergensen T.S."/>
            <person name="Alvarez Arevalo M."/>
            <person name="Sterndorff E.B."/>
            <person name="Faurdal D."/>
            <person name="Vuksanovic O."/>
            <person name="Mourched A.-S."/>
            <person name="Charusanti P."/>
            <person name="Shaw S."/>
            <person name="Blin K."/>
            <person name="Weber T."/>
        </authorList>
    </citation>
    <scope>NUCLEOTIDE SEQUENCE</scope>
    <source>
        <strain evidence="1">NBC_00093</strain>
    </source>
</reference>
<dbReference type="AlphaFoldDB" id="A0AAU2A363"/>
<accession>A0AAU2A363</accession>
<protein>
    <submittedName>
        <fullName evidence="1">Uncharacterized protein</fullName>
    </submittedName>
</protein>
<name>A0AAU2A363_9ACTN</name>
<gene>
    <name evidence="1" type="ORF">OHA22_20840</name>
</gene>
<dbReference type="EMBL" id="CP108222">
    <property type="protein sequence ID" value="WTT17814.1"/>
    <property type="molecule type" value="Genomic_DNA"/>
</dbReference>
<evidence type="ECO:0000313" key="1">
    <source>
        <dbReference type="EMBL" id="WTT17814.1"/>
    </source>
</evidence>
<organism evidence="1">
    <name type="scientific">Streptomyces sp. NBC_00093</name>
    <dbReference type="NCBI Taxonomy" id="2975649"/>
    <lineage>
        <taxon>Bacteria</taxon>
        <taxon>Bacillati</taxon>
        <taxon>Actinomycetota</taxon>
        <taxon>Actinomycetes</taxon>
        <taxon>Kitasatosporales</taxon>
        <taxon>Streptomycetaceae</taxon>
        <taxon>Streptomyces</taxon>
    </lineage>
</organism>